<feature type="binding site" evidence="2">
    <location>
        <position position="194"/>
    </location>
    <ligand>
        <name>substrate</name>
    </ligand>
</feature>
<comment type="function">
    <text evidence="2">Catalyzes the interconversion of methylthioribose-1-phosphate (MTR-1-P) into methylthioribulose-1-phosphate (MTRu-1-P).</text>
</comment>
<dbReference type="EC" id="5.3.1.23" evidence="2"/>
<dbReference type="InterPro" id="IPR000649">
    <property type="entry name" value="IF-2B-related"/>
</dbReference>
<gene>
    <name evidence="2 3" type="primary">mtnA</name>
    <name evidence="3" type="ORF">E3J62_11735</name>
</gene>
<dbReference type="InterPro" id="IPR011559">
    <property type="entry name" value="Initiation_fac_2B_a/b/d"/>
</dbReference>
<name>A0A523UNM4_UNCT6</name>
<evidence type="ECO:0000256" key="2">
    <source>
        <dbReference type="HAMAP-Rule" id="MF_01678"/>
    </source>
</evidence>
<dbReference type="NCBIfam" id="TIGR00524">
    <property type="entry name" value="eIF-2B_rel"/>
    <property type="match status" value="1"/>
</dbReference>
<reference evidence="3 4" key="1">
    <citation type="submission" date="2019-03" db="EMBL/GenBank/DDBJ databases">
        <title>Metabolic potential of uncultured bacteria and archaea associated with petroleum seepage in deep-sea sediments.</title>
        <authorList>
            <person name="Dong X."/>
            <person name="Hubert C."/>
        </authorList>
    </citation>
    <scope>NUCLEOTIDE SEQUENCE [LARGE SCALE GENOMIC DNA]</scope>
    <source>
        <strain evidence="3">E44_bin18</strain>
    </source>
</reference>
<feature type="binding site" evidence="2">
    <location>
        <begin position="245"/>
        <end position="246"/>
    </location>
    <ligand>
        <name>substrate</name>
    </ligand>
</feature>
<accession>A0A523UNM4</accession>
<dbReference type="Proteomes" id="UP000315525">
    <property type="component" value="Unassembled WGS sequence"/>
</dbReference>
<dbReference type="InterPro" id="IPR005251">
    <property type="entry name" value="IF-M1Pi"/>
</dbReference>
<dbReference type="PANTHER" id="PTHR43475">
    <property type="entry name" value="METHYLTHIORIBOSE-1-PHOSPHATE ISOMERASE"/>
    <property type="match status" value="1"/>
</dbReference>
<dbReference type="UniPathway" id="UPA00904">
    <property type="reaction ID" value="UER00874"/>
</dbReference>
<dbReference type="PANTHER" id="PTHR43475:SF1">
    <property type="entry name" value="METHYLTHIORIBOSE-1-PHOSPHATE ISOMERASE"/>
    <property type="match status" value="1"/>
</dbReference>
<dbReference type="InterPro" id="IPR037171">
    <property type="entry name" value="NagB/RpiA_transferase-like"/>
</dbReference>
<keyword evidence="2" id="KW-0028">Amino-acid biosynthesis</keyword>
<feature type="active site" description="Proton donor" evidence="2">
    <location>
        <position position="235"/>
    </location>
</feature>
<dbReference type="Pfam" id="PF01008">
    <property type="entry name" value="IF-2B"/>
    <property type="match status" value="1"/>
</dbReference>
<dbReference type="InterPro" id="IPR027363">
    <property type="entry name" value="M1Pi_N"/>
</dbReference>
<organism evidence="3 4">
    <name type="scientific">candidate division TA06 bacterium</name>
    <dbReference type="NCBI Taxonomy" id="2250710"/>
    <lineage>
        <taxon>Bacteria</taxon>
        <taxon>Bacteria division TA06</taxon>
    </lineage>
</organism>
<comment type="catalytic activity">
    <reaction evidence="2">
        <text>5-(methylsulfanyl)-alpha-D-ribose 1-phosphate = 5-(methylsulfanyl)-D-ribulose 1-phosphate</text>
        <dbReference type="Rhea" id="RHEA:19989"/>
        <dbReference type="ChEBI" id="CHEBI:58533"/>
        <dbReference type="ChEBI" id="CHEBI:58548"/>
        <dbReference type="EC" id="5.3.1.23"/>
    </reaction>
</comment>
<dbReference type="FunFam" id="3.40.50.10470:FF:000006">
    <property type="entry name" value="Methylthioribose-1-phosphate isomerase"/>
    <property type="match status" value="1"/>
</dbReference>
<comment type="pathway">
    <text evidence="2">Amino-acid biosynthesis; L-methionine biosynthesis via salvage pathway; L-methionine from S-methyl-5-thio-alpha-D-ribose 1-phosphate: step 1/6.</text>
</comment>
<sequence length="345" mass="37501">MDFRTIEWVDGKVRILDQTRLPEKTEYRDLTRAEEMAEAIRCLAVRGAPLIGVAGAYGVALSAHSRKASSPERLKVDITKDIRMLGATRPTAVNLFWALDRMSDVLESADSVGEMRETLLSEAISIHLEDREKCEMIGRNGATLINDGFTILTHCNAGALATGGIGTALAAIYVASAQNKRVKVFASETRPLLQGARLTAWELSRNNIDVTLLVDGARGHLLTKGKVDCIIVGADRIAANGDTANKIGTYPLSVLAQKHNIPFYVAAPLSTFDLTAPAGEAIPIEERESKEVLFFGGTRIGPDNAKVFNPAFDITPHGNISCIITEKHILHPLLEESIEDCFRTP</sequence>
<feature type="binding site" evidence="2">
    <location>
        <begin position="46"/>
        <end position="48"/>
    </location>
    <ligand>
        <name>substrate</name>
    </ligand>
</feature>
<dbReference type="Gene3D" id="3.40.50.10470">
    <property type="entry name" value="Translation initiation factor eif-2b, domain 2"/>
    <property type="match status" value="1"/>
</dbReference>
<dbReference type="FunFam" id="1.20.120.420:FF:000003">
    <property type="entry name" value="Methylthioribose-1-phosphate isomerase"/>
    <property type="match status" value="1"/>
</dbReference>
<evidence type="ECO:0000313" key="4">
    <source>
        <dbReference type="Proteomes" id="UP000315525"/>
    </source>
</evidence>
<comment type="caution">
    <text evidence="3">The sequence shown here is derived from an EMBL/GenBank/DDBJ whole genome shotgun (WGS) entry which is preliminary data.</text>
</comment>
<feature type="binding site" evidence="2">
    <location>
        <position position="89"/>
    </location>
    <ligand>
        <name>substrate</name>
    </ligand>
</feature>
<evidence type="ECO:0000256" key="1">
    <source>
        <dbReference type="ARBA" id="ARBA00023235"/>
    </source>
</evidence>
<protein>
    <recommendedName>
        <fullName evidence="2">Methylthioribose-1-phosphate isomerase</fullName>
        <shortName evidence="2">M1Pi</shortName>
        <shortName evidence="2">MTR-1-P isomerase</shortName>
        <ecNumber evidence="2">5.3.1.23</ecNumber>
    </recommendedName>
    <alternativeName>
        <fullName evidence="2">S-methyl-5-thioribose-1-phosphate isomerase</fullName>
    </alternativeName>
</protein>
<dbReference type="NCBIfam" id="TIGR00512">
    <property type="entry name" value="salvage_mtnA"/>
    <property type="match status" value="1"/>
</dbReference>
<dbReference type="GO" id="GO:0046523">
    <property type="term" value="F:S-methyl-5-thioribose-1-phosphate isomerase activity"/>
    <property type="evidence" value="ECO:0007669"/>
    <property type="project" value="UniProtKB-UniRule"/>
</dbReference>
<dbReference type="EMBL" id="SOJN01000142">
    <property type="protein sequence ID" value="TET44019.1"/>
    <property type="molecule type" value="Genomic_DNA"/>
</dbReference>
<proteinExistence type="inferred from homology"/>
<dbReference type="GO" id="GO:0019509">
    <property type="term" value="P:L-methionine salvage from methylthioadenosine"/>
    <property type="evidence" value="ECO:0007669"/>
    <property type="project" value="UniProtKB-UniRule"/>
</dbReference>
<keyword evidence="1 2" id="KW-0413">Isomerase</keyword>
<comment type="similarity">
    <text evidence="2">Belongs to the EIF-2B alpha/beta/delta subunits family. MtnA subfamily.</text>
</comment>
<dbReference type="Gene3D" id="1.20.120.420">
    <property type="entry name" value="translation initiation factor eif-2b, domain 1"/>
    <property type="match status" value="1"/>
</dbReference>
<dbReference type="HAMAP" id="MF_01678">
    <property type="entry name" value="Salvage_MtnA"/>
    <property type="match status" value="1"/>
</dbReference>
<keyword evidence="2" id="KW-0486">Methionine biosynthesis</keyword>
<dbReference type="SUPFAM" id="SSF100950">
    <property type="entry name" value="NagB/RpiA/CoA transferase-like"/>
    <property type="match status" value="1"/>
</dbReference>
<dbReference type="NCBIfam" id="NF004326">
    <property type="entry name" value="PRK05720.1"/>
    <property type="match status" value="1"/>
</dbReference>
<evidence type="ECO:0000313" key="3">
    <source>
        <dbReference type="EMBL" id="TET44019.1"/>
    </source>
</evidence>
<dbReference type="InterPro" id="IPR042529">
    <property type="entry name" value="IF_2B-like_C"/>
</dbReference>
<feature type="site" description="Transition state stabilizer" evidence="2">
    <location>
        <position position="155"/>
    </location>
</feature>
<dbReference type="AlphaFoldDB" id="A0A523UNM4"/>